<feature type="region of interest" description="Disordered" evidence="1">
    <location>
        <begin position="50"/>
        <end position="102"/>
    </location>
</feature>
<dbReference type="EMBL" id="MGFT01000014">
    <property type="protein sequence ID" value="OGM11746.1"/>
    <property type="molecule type" value="Genomic_DNA"/>
</dbReference>
<dbReference type="Gene3D" id="2.60.40.10">
    <property type="entry name" value="Immunoglobulins"/>
    <property type="match status" value="1"/>
</dbReference>
<evidence type="ECO:0000313" key="4">
    <source>
        <dbReference type="EMBL" id="OGM11746.1"/>
    </source>
</evidence>
<dbReference type="Proteomes" id="UP000178533">
    <property type="component" value="Unassembled WGS sequence"/>
</dbReference>
<keyword evidence="2" id="KW-1133">Transmembrane helix</keyword>
<keyword evidence="2" id="KW-0472">Membrane</keyword>
<keyword evidence="2" id="KW-0812">Transmembrane</keyword>
<sequence>MDNENQTPASDNASANIDKKTSDNKSIVYIIISLLIVLVAGGAYFMGTRKTKPEVSPSPSPVIESPIPSESPSPSGSATSKPKTPTPTPTQTPTPTPSPMADLYISEYSFDHPPKTGEAFTVKIGIYNKGNKAAGGFWWEWWDTTSAPTYVCRQRIDSLVAHGGVIVTCPDTYGGWARYTTKAIVDVANEVQESDEGNNTYTQEVIPIH</sequence>
<protein>
    <recommendedName>
        <fullName evidence="3">CARDB domain-containing protein</fullName>
    </recommendedName>
</protein>
<evidence type="ECO:0000313" key="5">
    <source>
        <dbReference type="Proteomes" id="UP000178533"/>
    </source>
</evidence>
<feature type="compositionally biased region" description="Low complexity" evidence="1">
    <location>
        <begin position="54"/>
        <end position="83"/>
    </location>
</feature>
<comment type="caution">
    <text evidence="4">The sequence shown here is derived from an EMBL/GenBank/DDBJ whole genome shotgun (WGS) entry which is preliminary data.</text>
</comment>
<dbReference type="AlphaFoldDB" id="A0A1F7X9N7"/>
<feature type="compositionally biased region" description="Pro residues" evidence="1">
    <location>
        <begin position="84"/>
        <end position="98"/>
    </location>
</feature>
<evidence type="ECO:0000256" key="2">
    <source>
        <dbReference type="SAM" id="Phobius"/>
    </source>
</evidence>
<dbReference type="STRING" id="1802481.A2W13_03490"/>
<name>A0A1F7X9N7_9BACT</name>
<evidence type="ECO:0000256" key="1">
    <source>
        <dbReference type="SAM" id="MobiDB-lite"/>
    </source>
</evidence>
<dbReference type="InterPro" id="IPR013783">
    <property type="entry name" value="Ig-like_fold"/>
</dbReference>
<accession>A0A1F7X9N7</accession>
<proteinExistence type="predicted"/>
<dbReference type="InterPro" id="IPR011635">
    <property type="entry name" value="CARDB"/>
</dbReference>
<evidence type="ECO:0000259" key="3">
    <source>
        <dbReference type="Pfam" id="PF07705"/>
    </source>
</evidence>
<dbReference type="Pfam" id="PF07705">
    <property type="entry name" value="CARDB"/>
    <property type="match status" value="1"/>
</dbReference>
<feature type="transmembrane region" description="Helical" evidence="2">
    <location>
        <begin position="27"/>
        <end position="46"/>
    </location>
</feature>
<reference evidence="4 5" key="1">
    <citation type="journal article" date="2016" name="Nat. Commun.">
        <title>Thousands of microbial genomes shed light on interconnected biogeochemical processes in an aquifer system.</title>
        <authorList>
            <person name="Anantharaman K."/>
            <person name="Brown C.T."/>
            <person name="Hug L.A."/>
            <person name="Sharon I."/>
            <person name="Castelle C.J."/>
            <person name="Probst A.J."/>
            <person name="Thomas B.C."/>
            <person name="Singh A."/>
            <person name="Wilkins M.J."/>
            <person name="Karaoz U."/>
            <person name="Brodie E.L."/>
            <person name="Williams K.H."/>
            <person name="Hubbard S.S."/>
            <person name="Banfield J.F."/>
        </authorList>
    </citation>
    <scope>NUCLEOTIDE SEQUENCE [LARGE SCALE GENOMIC DNA]</scope>
</reference>
<gene>
    <name evidence="4" type="ORF">A2W13_03490</name>
</gene>
<organism evidence="4 5">
    <name type="scientific">Candidatus Woesebacteria bacterium RBG_16_36_11</name>
    <dbReference type="NCBI Taxonomy" id="1802481"/>
    <lineage>
        <taxon>Bacteria</taxon>
        <taxon>Candidatus Woeseibacteriota</taxon>
    </lineage>
</organism>
<feature type="domain" description="CARDB" evidence="3">
    <location>
        <begin position="101"/>
        <end position="202"/>
    </location>
</feature>